<proteinExistence type="predicted"/>
<sequence length="64" mass="7181">MGDKRQVTLIELTVALDGQYVKQEVEQLFIPEIKKVCSVAGMKYAPEAWANKVETKEMDVVPKG</sequence>
<dbReference type="AlphaFoldDB" id="X1SM46"/>
<dbReference type="EMBL" id="BARW01013126">
    <property type="protein sequence ID" value="GAI76440.1"/>
    <property type="molecule type" value="Genomic_DNA"/>
</dbReference>
<name>X1SM46_9ZZZZ</name>
<comment type="caution">
    <text evidence="1">The sequence shown here is derived from an EMBL/GenBank/DDBJ whole genome shotgun (WGS) entry which is preliminary data.</text>
</comment>
<organism evidence="1">
    <name type="scientific">marine sediment metagenome</name>
    <dbReference type="NCBI Taxonomy" id="412755"/>
    <lineage>
        <taxon>unclassified sequences</taxon>
        <taxon>metagenomes</taxon>
        <taxon>ecological metagenomes</taxon>
    </lineage>
</organism>
<evidence type="ECO:0000313" key="1">
    <source>
        <dbReference type="EMBL" id="GAI76440.1"/>
    </source>
</evidence>
<protein>
    <submittedName>
        <fullName evidence="1">Uncharacterized protein</fullName>
    </submittedName>
</protein>
<reference evidence="1" key="1">
    <citation type="journal article" date="2014" name="Front. Microbiol.">
        <title>High frequency of phylogenetically diverse reductive dehalogenase-homologous genes in deep subseafloor sedimentary metagenomes.</title>
        <authorList>
            <person name="Kawai M."/>
            <person name="Futagami T."/>
            <person name="Toyoda A."/>
            <person name="Takaki Y."/>
            <person name="Nishi S."/>
            <person name="Hori S."/>
            <person name="Arai W."/>
            <person name="Tsubouchi T."/>
            <person name="Morono Y."/>
            <person name="Uchiyama I."/>
            <person name="Ito T."/>
            <person name="Fujiyama A."/>
            <person name="Inagaki F."/>
            <person name="Takami H."/>
        </authorList>
    </citation>
    <scope>NUCLEOTIDE SEQUENCE</scope>
    <source>
        <strain evidence="1">Expedition CK06-06</strain>
    </source>
</reference>
<accession>X1SM46</accession>
<gene>
    <name evidence="1" type="ORF">S12H4_24276</name>
</gene>